<evidence type="ECO:0000256" key="5">
    <source>
        <dbReference type="ARBA" id="ARBA00023098"/>
    </source>
</evidence>
<feature type="transmembrane region" description="Helical" evidence="8">
    <location>
        <begin position="456"/>
        <end position="480"/>
    </location>
</feature>
<feature type="region of interest" description="Disordered" evidence="7">
    <location>
        <begin position="1"/>
        <end position="64"/>
    </location>
</feature>
<dbReference type="STRING" id="51240.A0A2I4H1E1"/>
<dbReference type="PANTHER" id="PTHR21212:SF0">
    <property type="entry name" value="SEIPIN"/>
    <property type="match status" value="1"/>
</dbReference>
<sequence length="504" mass="56239">MESLNPNDAPDDVFLDAPDDFPFYDCPSSLTAQPEPSTSSSTLSSPSPAAFSTSTLRRRSHSRVVGSNHSILDSDFTLGSEIHSAIDTTPRFRIHRNLNESQNPESDPSQFSSVSQAQAQGSSNSTVTTETDKRAEVSAAEANDPSSHFLIYVAGLLIKAISFQINLFITFTALPLFLLYHSYMLVTNPFQTVRRGRDYLIQELSKLGQTVGESVSPLLNVWLREHKWVWKVALRWGWGFLWSVYVCIVLCSLLVSSLVVSGVVMWFLVQEPIQMKEMLNFDYTKPSPVAYVPIVSCDGIGCGQDCKEQIGGFRFIPPNHRLQVTVSLTLPESEYNRNLGVFQIRVGFLSASGKTLASLSHPCMLLFKSEPIRLLLTFLKIAPLVTGYVSESQTLNLKFRGFTEGEMPTTCLKIMIEQRAEYHAGAGIPEIYDASLILESELPLFRRIIWYWKKTLFIWMAMMSFMMQLLFTLVCCRPIIIPKARPRDSSEGSSAAPNGPSAQG</sequence>
<feature type="region of interest" description="Disordered" evidence="7">
    <location>
        <begin position="485"/>
        <end position="504"/>
    </location>
</feature>
<evidence type="ECO:0000256" key="3">
    <source>
        <dbReference type="ARBA" id="ARBA00022824"/>
    </source>
</evidence>
<keyword evidence="4 8" id="KW-1133">Transmembrane helix</keyword>
<reference evidence="10" key="1">
    <citation type="submission" date="2025-08" db="UniProtKB">
        <authorList>
            <consortium name="RefSeq"/>
        </authorList>
    </citation>
    <scope>IDENTIFICATION</scope>
    <source>
        <tissue evidence="10">Leaves</tissue>
    </source>
</reference>
<dbReference type="RefSeq" id="XP_018849981.1">
    <property type="nucleotide sequence ID" value="XM_018994436.2"/>
</dbReference>
<accession>A0A2I4H1E1</accession>
<dbReference type="InterPro" id="IPR009617">
    <property type="entry name" value="Seipin"/>
</dbReference>
<protein>
    <submittedName>
        <fullName evidence="10">Seipin-2-like</fullName>
    </submittedName>
</protein>
<dbReference type="AlphaFoldDB" id="A0A2I4H1E1"/>
<keyword evidence="3" id="KW-0256">Endoplasmic reticulum</keyword>
<feature type="transmembrane region" description="Helical" evidence="8">
    <location>
        <begin position="149"/>
        <end position="180"/>
    </location>
</feature>
<comment type="subcellular location">
    <subcellularLocation>
        <location evidence="1">Endoplasmic reticulum membrane</location>
        <topology evidence="1">Multi-pass membrane protein</topology>
    </subcellularLocation>
</comment>
<evidence type="ECO:0000313" key="9">
    <source>
        <dbReference type="Proteomes" id="UP000235220"/>
    </source>
</evidence>
<dbReference type="Pfam" id="PF06775">
    <property type="entry name" value="Seipin"/>
    <property type="match status" value="1"/>
</dbReference>
<dbReference type="GO" id="GO:0140042">
    <property type="term" value="P:lipid droplet formation"/>
    <property type="evidence" value="ECO:0007669"/>
    <property type="project" value="UniProtKB-ARBA"/>
</dbReference>
<keyword evidence="2 8" id="KW-0812">Transmembrane</keyword>
<feature type="compositionally biased region" description="Low complexity" evidence="7">
    <location>
        <begin position="37"/>
        <end position="55"/>
    </location>
</feature>
<evidence type="ECO:0000256" key="2">
    <source>
        <dbReference type="ARBA" id="ARBA00022692"/>
    </source>
</evidence>
<dbReference type="CDD" id="cd23995">
    <property type="entry name" value="Seipin_BSCL2_like"/>
    <property type="match status" value="1"/>
</dbReference>
<dbReference type="PANTHER" id="PTHR21212">
    <property type="entry name" value="BERNARDINELLI-SEIP CONGENITAL LIPODYSTROPHY 2 HOMOLOG BSCL2 PROTEIN"/>
    <property type="match status" value="1"/>
</dbReference>
<evidence type="ECO:0000256" key="1">
    <source>
        <dbReference type="ARBA" id="ARBA00004477"/>
    </source>
</evidence>
<dbReference type="InParanoid" id="A0A2I4H1E1"/>
<name>A0A2I4H1E1_JUGRE</name>
<keyword evidence="9" id="KW-1185">Reference proteome</keyword>
<proteinExistence type="predicted"/>
<feature type="region of interest" description="Disordered" evidence="7">
    <location>
        <begin position="99"/>
        <end position="139"/>
    </location>
</feature>
<feature type="compositionally biased region" description="Low complexity" evidence="7">
    <location>
        <begin position="109"/>
        <end position="125"/>
    </location>
</feature>
<feature type="compositionally biased region" description="Acidic residues" evidence="7">
    <location>
        <begin position="9"/>
        <end position="19"/>
    </location>
</feature>
<gene>
    <name evidence="10" type="primary">LOC109012675</name>
</gene>
<evidence type="ECO:0000256" key="8">
    <source>
        <dbReference type="SAM" id="Phobius"/>
    </source>
</evidence>
<dbReference type="Proteomes" id="UP000235220">
    <property type="component" value="Chromosome 3"/>
</dbReference>
<keyword evidence="5" id="KW-0443">Lipid metabolism</keyword>
<organism evidence="9 10">
    <name type="scientific">Juglans regia</name>
    <name type="common">English walnut</name>
    <dbReference type="NCBI Taxonomy" id="51240"/>
    <lineage>
        <taxon>Eukaryota</taxon>
        <taxon>Viridiplantae</taxon>
        <taxon>Streptophyta</taxon>
        <taxon>Embryophyta</taxon>
        <taxon>Tracheophyta</taxon>
        <taxon>Spermatophyta</taxon>
        <taxon>Magnoliopsida</taxon>
        <taxon>eudicotyledons</taxon>
        <taxon>Gunneridae</taxon>
        <taxon>Pentapetalae</taxon>
        <taxon>rosids</taxon>
        <taxon>fabids</taxon>
        <taxon>Fagales</taxon>
        <taxon>Juglandaceae</taxon>
        <taxon>Juglans</taxon>
    </lineage>
</organism>
<dbReference type="GO" id="GO:0006629">
    <property type="term" value="P:lipid metabolic process"/>
    <property type="evidence" value="ECO:0007669"/>
    <property type="project" value="UniProtKB-KW"/>
</dbReference>
<evidence type="ECO:0000256" key="6">
    <source>
        <dbReference type="ARBA" id="ARBA00023136"/>
    </source>
</evidence>
<evidence type="ECO:0000256" key="7">
    <source>
        <dbReference type="SAM" id="MobiDB-lite"/>
    </source>
</evidence>
<dbReference type="FunCoup" id="A0A2I4H1E1">
    <property type="interactions" value="2859"/>
</dbReference>
<dbReference type="GO" id="GO:0034389">
    <property type="term" value="P:lipid droplet organization"/>
    <property type="evidence" value="ECO:0000318"/>
    <property type="project" value="GO_Central"/>
</dbReference>
<dbReference type="GeneID" id="109012675"/>
<evidence type="ECO:0000313" key="10">
    <source>
        <dbReference type="RefSeq" id="XP_018849981.1"/>
    </source>
</evidence>
<dbReference type="GO" id="GO:0019915">
    <property type="term" value="P:lipid storage"/>
    <property type="evidence" value="ECO:0000318"/>
    <property type="project" value="GO_Central"/>
</dbReference>
<feature type="compositionally biased region" description="Polar residues" evidence="7">
    <location>
        <begin position="99"/>
        <end position="108"/>
    </location>
</feature>
<feature type="compositionally biased region" description="Polar residues" evidence="7">
    <location>
        <begin position="491"/>
        <end position="504"/>
    </location>
</feature>
<keyword evidence="6 8" id="KW-0472">Membrane</keyword>
<feature type="transmembrane region" description="Helical" evidence="8">
    <location>
        <begin position="240"/>
        <end position="269"/>
    </location>
</feature>
<evidence type="ECO:0000256" key="4">
    <source>
        <dbReference type="ARBA" id="ARBA00022989"/>
    </source>
</evidence>
<dbReference type="GO" id="GO:0005789">
    <property type="term" value="C:endoplasmic reticulum membrane"/>
    <property type="evidence" value="ECO:0000318"/>
    <property type="project" value="GO_Central"/>
</dbReference>
<dbReference type="OrthoDB" id="3990054at2759"/>
<dbReference type="KEGG" id="jre:109012675"/>